<name>A0A6A8LSX7_9LACO</name>
<proteinExistence type="predicted"/>
<evidence type="ECO:0000313" key="1">
    <source>
        <dbReference type="EMBL" id="MSE06323.1"/>
    </source>
</evidence>
<accession>A0A6A8LSX7</accession>
<dbReference type="RefSeq" id="WP_158423232.1">
    <property type="nucleotide sequence ID" value="NZ_CP007647.1"/>
</dbReference>
<dbReference type="EMBL" id="WKKZ01000799">
    <property type="protein sequence ID" value="MSE06323.1"/>
    <property type="molecule type" value="Genomic_DNA"/>
</dbReference>
<protein>
    <submittedName>
        <fullName evidence="1">Uncharacterized protein</fullName>
    </submittedName>
</protein>
<dbReference type="Proteomes" id="UP000437575">
    <property type="component" value="Unassembled WGS sequence"/>
</dbReference>
<dbReference type="AlphaFoldDB" id="A0A6A8LSX7"/>
<gene>
    <name evidence="1" type="ORF">GKC34_11235</name>
</gene>
<comment type="caution">
    <text evidence="1">The sequence shown here is derived from an EMBL/GenBank/DDBJ whole genome shotgun (WGS) entry which is preliminary data.</text>
</comment>
<reference evidence="1 2" key="1">
    <citation type="submission" date="2019-11" db="EMBL/GenBank/DDBJ databases">
        <title>Draft Genome Sequence of Plant Growth-Promoting Rhizosphere-Associated Bacteria.</title>
        <authorList>
            <person name="Vasilyev I.Y."/>
            <person name="Radchenko V."/>
            <person name="Ilnitskaya E.V."/>
        </authorList>
    </citation>
    <scope>NUCLEOTIDE SEQUENCE [LARGE SCALE GENOMIC DNA]</scope>
    <source>
        <strain evidence="1 2">VRA_1sq_f</strain>
    </source>
</reference>
<organism evidence="1 2">
    <name type="scientific">Ligilactobacillus salivarius</name>
    <dbReference type="NCBI Taxonomy" id="1624"/>
    <lineage>
        <taxon>Bacteria</taxon>
        <taxon>Bacillati</taxon>
        <taxon>Bacillota</taxon>
        <taxon>Bacilli</taxon>
        <taxon>Lactobacillales</taxon>
        <taxon>Lactobacillaceae</taxon>
        <taxon>Ligilactobacillus</taxon>
    </lineage>
</organism>
<evidence type="ECO:0000313" key="2">
    <source>
        <dbReference type="Proteomes" id="UP000437575"/>
    </source>
</evidence>
<sequence length="58" mass="6564">MQYIGEVLLSLSVLIAVPLINFLQSNVLLVKVVAHLLHEVGNLVDEWQALKDKIKNRQ</sequence>